<protein>
    <submittedName>
        <fullName evidence="2">Transposase</fullName>
    </submittedName>
</protein>
<evidence type="ECO:0000313" key="2">
    <source>
        <dbReference type="EMBL" id="SIQ78231.1"/>
    </source>
</evidence>
<dbReference type="RefSeq" id="WP_143559219.1">
    <property type="nucleotide sequence ID" value="NZ_FTMS01000015.1"/>
</dbReference>
<gene>
    <name evidence="2" type="ORF">SAMN05920897_1151</name>
</gene>
<dbReference type="AlphaFoldDB" id="A0A1N6VK81"/>
<evidence type="ECO:0000313" key="3">
    <source>
        <dbReference type="Proteomes" id="UP000186400"/>
    </source>
</evidence>
<accession>A0A1N6VK81</accession>
<keyword evidence="3" id="KW-1185">Reference proteome</keyword>
<dbReference type="Pfam" id="PF01610">
    <property type="entry name" value="DDE_Tnp_ISL3"/>
    <property type="match status" value="1"/>
</dbReference>
<feature type="domain" description="Transposase IS204/IS1001/IS1096/IS1165 DDE" evidence="1">
    <location>
        <begin position="2"/>
        <end position="35"/>
    </location>
</feature>
<proteinExistence type="predicted"/>
<dbReference type="Proteomes" id="UP000186400">
    <property type="component" value="Unassembled WGS sequence"/>
</dbReference>
<feature type="non-terminal residue" evidence="2">
    <location>
        <position position="1"/>
    </location>
</feature>
<dbReference type="EMBL" id="FTMS01000015">
    <property type="protein sequence ID" value="SIQ78231.1"/>
    <property type="molecule type" value="Genomic_DNA"/>
</dbReference>
<organism evidence="2 3">
    <name type="scientific">Alkalispirochaeta americana</name>
    <dbReference type="NCBI Taxonomy" id="159291"/>
    <lineage>
        <taxon>Bacteria</taxon>
        <taxon>Pseudomonadati</taxon>
        <taxon>Spirochaetota</taxon>
        <taxon>Spirochaetia</taxon>
        <taxon>Spirochaetales</taxon>
        <taxon>Spirochaetaceae</taxon>
        <taxon>Alkalispirochaeta</taxon>
    </lineage>
</organism>
<reference evidence="2 3" key="1">
    <citation type="submission" date="2017-01" db="EMBL/GenBank/DDBJ databases">
        <authorList>
            <person name="Mah S.A."/>
            <person name="Swanson W.J."/>
            <person name="Moy G.W."/>
            <person name="Vacquier V.D."/>
        </authorList>
    </citation>
    <scope>NUCLEOTIDE SEQUENCE [LARGE SCALE GENOMIC DNA]</scope>
    <source>
        <strain evidence="2 3">ASpG1</strain>
    </source>
</reference>
<dbReference type="InterPro" id="IPR002560">
    <property type="entry name" value="Transposase_DDE"/>
</dbReference>
<name>A0A1N6VK81_9SPIO</name>
<dbReference type="STRING" id="159291.SAMN05920897_1151"/>
<sequence length="44" mass="5331">YRLNTGVLEGMNNKIKVIKRVAYGFRDDEYFFLRIRHAFPGIRR</sequence>
<evidence type="ECO:0000259" key="1">
    <source>
        <dbReference type="Pfam" id="PF01610"/>
    </source>
</evidence>